<dbReference type="GO" id="GO:0006508">
    <property type="term" value="P:proteolysis"/>
    <property type="evidence" value="ECO:0007669"/>
    <property type="project" value="UniProtKB-KW"/>
</dbReference>
<dbReference type="InterPro" id="IPR001405">
    <property type="entry name" value="UPF0758"/>
</dbReference>
<evidence type="ECO:0000256" key="2">
    <source>
        <dbReference type="ARBA" id="ARBA00022723"/>
    </source>
</evidence>
<dbReference type="GO" id="GO:0046872">
    <property type="term" value="F:metal ion binding"/>
    <property type="evidence" value="ECO:0007669"/>
    <property type="project" value="UniProtKB-KW"/>
</dbReference>
<gene>
    <name evidence="7" type="primary">ykfG</name>
    <name evidence="7" type="ORF">SAMEA3906486_01560</name>
</gene>
<dbReference type="GO" id="GO:0008237">
    <property type="term" value="F:metallopeptidase activity"/>
    <property type="evidence" value="ECO:0007669"/>
    <property type="project" value="UniProtKB-KW"/>
</dbReference>
<dbReference type="InterPro" id="IPR025657">
    <property type="entry name" value="RadC_JAB"/>
</dbReference>
<dbReference type="Proteomes" id="UP000076848">
    <property type="component" value="Unassembled WGS sequence"/>
</dbReference>
<reference evidence="7 8" key="1">
    <citation type="submission" date="2016-04" db="EMBL/GenBank/DDBJ databases">
        <authorList>
            <consortium name="Pathogen Informatics"/>
        </authorList>
    </citation>
    <scope>NUCLEOTIDE SEQUENCE [LARGE SCALE GENOMIC DNA]</scope>
    <source>
        <strain evidence="7 8">H050680373</strain>
    </source>
</reference>
<evidence type="ECO:0000313" key="8">
    <source>
        <dbReference type="Proteomes" id="UP000076848"/>
    </source>
</evidence>
<keyword evidence="1" id="KW-0645">Protease</keyword>
<dbReference type="Gene3D" id="3.40.140.10">
    <property type="entry name" value="Cytidine Deaminase, domain 2"/>
    <property type="match status" value="1"/>
</dbReference>
<keyword evidence="8" id="KW-1185">Reference proteome</keyword>
<dbReference type="EMBL" id="FKIF01000002">
    <property type="protein sequence ID" value="SAI67516.1"/>
    <property type="molecule type" value="Genomic_DNA"/>
</dbReference>
<dbReference type="InterPro" id="IPR020891">
    <property type="entry name" value="UPF0758_CS"/>
</dbReference>
<keyword evidence="5" id="KW-0482">Metalloprotease</keyword>
<organism evidence="7 8">
    <name type="scientific">Bordetella ansorpii</name>
    <dbReference type="NCBI Taxonomy" id="288768"/>
    <lineage>
        <taxon>Bacteria</taxon>
        <taxon>Pseudomonadati</taxon>
        <taxon>Pseudomonadota</taxon>
        <taxon>Betaproteobacteria</taxon>
        <taxon>Burkholderiales</taxon>
        <taxon>Alcaligenaceae</taxon>
        <taxon>Bordetella</taxon>
    </lineage>
</organism>
<evidence type="ECO:0000313" key="7">
    <source>
        <dbReference type="EMBL" id="SAI67516.1"/>
    </source>
</evidence>
<evidence type="ECO:0000256" key="4">
    <source>
        <dbReference type="ARBA" id="ARBA00022833"/>
    </source>
</evidence>
<keyword evidence="4" id="KW-0862">Zinc</keyword>
<feature type="domain" description="MPN" evidence="6">
    <location>
        <begin position="52"/>
        <end position="174"/>
    </location>
</feature>
<dbReference type="InterPro" id="IPR037518">
    <property type="entry name" value="MPN"/>
</dbReference>
<keyword evidence="2" id="KW-0479">Metal-binding</keyword>
<dbReference type="SUPFAM" id="SSF102712">
    <property type="entry name" value="JAB1/MPN domain"/>
    <property type="match status" value="1"/>
</dbReference>
<dbReference type="PROSITE" id="PS01302">
    <property type="entry name" value="UPF0758"/>
    <property type="match status" value="1"/>
</dbReference>
<dbReference type="Pfam" id="PF04002">
    <property type="entry name" value="RadC"/>
    <property type="match status" value="1"/>
</dbReference>
<evidence type="ECO:0000256" key="5">
    <source>
        <dbReference type="ARBA" id="ARBA00023049"/>
    </source>
</evidence>
<dbReference type="PANTHER" id="PTHR30471">
    <property type="entry name" value="DNA REPAIR PROTEIN RADC"/>
    <property type="match status" value="1"/>
</dbReference>
<dbReference type="PANTHER" id="PTHR30471:SF3">
    <property type="entry name" value="UPF0758 PROTEIN YEES-RELATED"/>
    <property type="match status" value="1"/>
</dbReference>
<dbReference type="PROSITE" id="PS50249">
    <property type="entry name" value="MPN"/>
    <property type="match status" value="1"/>
</dbReference>
<evidence type="ECO:0000256" key="3">
    <source>
        <dbReference type="ARBA" id="ARBA00022801"/>
    </source>
</evidence>
<proteinExistence type="predicted"/>
<dbReference type="AlphaFoldDB" id="A0A157SC86"/>
<sequence length="174" mass="19023">MSQYSLFVDGNTNPNNTLLVREAGGAVRPALRAEILAVARDLVMIDELRGEDLSSPDKAMAFLRLRLAGLGHEICGLMLLDNRFHLITYLEPFRGTLTQAAVYPREILKLALQHNAAALMMVHNHPSGQAEASQADRHLTKAVQQALALIDVRLLDHLIVAGAEVVSMAQRGLL</sequence>
<dbReference type="CDD" id="cd08071">
    <property type="entry name" value="MPN_DUF2466"/>
    <property type="match status" value="1"/>
</dbReference>
<evidence type="ECO:0000259" key="6">
    <source>
        <dbReference type="PROSITE" id="PS50249"/>
    </source>
</evidence>
<dbReference type="OrthoDB" id="9804482at2"/>
<keyword evidence="3" id="KW-0378">Hydrolase</keyword>
<dbReference type="STRING" id="288768.SAMEA3906486_01560"/>
<evidence type="ECO:0000256" key="1">
    <source>
        <dbReference type="ARBA" id="ARBA00022670"/>
    </source>
</evidence>
<name>A0A157SC86_9BORD</name>
<accession>A0A157SC86</accession>
<dbReference type="RefSeq" id="WP_066125330.1">
    <property type="nucleotide sequence ID" value="NZ_FKIF01000002.1"/>
</dbReference>
<protein>
    <submittedName>
        <fullName evidence="7">DNA repair protein</fullName>
    </submittedName>
</protein>